<dbReference type="GO" id="GO:0008408">
    <property type="term" value="F:3'-5' exonuclease activity"/>
    <property type="evidence" value="ECO:0007669"/>
    <property type="project" value="TreeGrafter"/>
</dbReference>
<proteinExistence type="predicted"/>
<dbReference type="EMBL" id="ABZS01000028">
    <property type="protein sequence ID" value="EEP61060.1"/>
    <property type="molecule type" value="Genomic_DNA"/>
</dbReference>
<evidence type="ECO:0000313" key="2">
    <source>
        <dbReference type="EMBL" id="EEP61060.1"/>
    </source>
</evidence>
<dbReference type="InterPro" id="IPR013520">
    <property type="entry name" value="Ribonucl_H"/>
</dbReference>
<evidence type="ECO:0000313" key="3">
    <source>
        <dbReference type="Proteomes" id="UP000005540"/>
    </source>
</evidence>
<dbReference type="GO" id="GO:0005829">
    <property type="term" value="C:cytosol"/>
    <property type="evidence" value="ECO:0007669"/>
    <property type="project" value="TreeGrafter"/>
</dbReference>
<reference evidence="2 3" key="1">
    <citation type="submission" date="2009-04" db="EMBL/GenBank/DDBJ databases">
        <authorList>
            <person name="Reysenbach A.-L."/>
            <person name="Heidelberg J.F."/>
            <person name="Nelson W.C."/>
        </authorList>
    </citation>
    <scope>NUCLEOTIDE SEQUENCE [LARGE SCALE GENOMIC DNA]</scope>
    <source>
        <strain evidence="2 3">SS-5</strain>
    </source>
</reference>
<dbReference type="SUPFAM" id="SSF53098">
    <property type="entry name" value="Ribonuclease H-like"/>
    <property type="match status" value="1"/>
</dbReference>
<dbReference type="GO" id="GO:0003677">
    <property type="term" value="F:DNA binding"/>
    <property type="evidence" value="ECO:0007669"/>
    <property type="project" value="InterPro"/>
</dbReference>
<dbReference type="NCBIfam" id="TIGR00573">
    <property type="entry name" value="dnaq"/>
    <property type="match status" value="1"/>
</dbReference>
<comment type="caution">
    <text evidence="2">The sequence shown here is derived from an EMBL/GenBank/DDBJ whole genome shotgun (WGS) entry which is preliminary data.</text>
</comment>
<dbReference type="AlphaFoldDB" id="C4FIP5"/>
<dbReference type="GO" id="GO:0003887">
    <property type="term" value="F:DNA-directed DNA polymerase activity"/>
    <property type="evidence" value="ECO:0007669"/>
    <property type="project" value="InterPro"/>
</dbReference>
<dbReference type="Gene3D" id="3.30.420.10">
    <property type="entry name" value="Ribonuclease H-like superfamily/Ribonuclease H"/>
    <property type="match status" value="1"/>
</dbReference>
<dbReference type="GO" id="GO:0006260">
    <property type="term" value="P:DNA replication"/>
    <property type="evidence" value="ECO:0007669"/>
    <property type="project" value="InterPro"/>
</dbReference>
<gene>
    <name evidence="2" type="ORF">SULYE_0435</name>
</gene>
<keyword evidence="3" id="KW-1185">Reference proteome</keyword>
<sequence length="203" mass="23410">MNSILEKLSFYYKKKRLKNPNYSFLFEEPPENEYVAFDTETTGLNPKVDDILSIAAVKIKDNKILLNERFNVIVRPDREIIEDAIKIHGLRKKDLESGIPIEEAVDRFAHFIGSRPLVGYYLEFDVAMVNKYFKKLSGTTLPNKQIEVSALYYDFKIGLIPQGFVDLRFDSILKDLDIPTFGKHDALNDAIMTALIFLKLKNK</sequence>
<protein>
    <submittedName>
        <fullName evidence="2">DNA polymerase III subunit epsilon</fullName>
    </submittedName>
</protein>
<dbReference type="CDD" id="cd06127">
    <property type="entry name" value="DEDDh"/>
    <property type="match status" value="1"/>
</dbReference>
<dbReference type="InterPro" id="IPR006054">
    <property type="entry name" value="DnaQ"/>
</dbReference>
<dbReference type="InterPro" id="IPR012337">
    <property type="entry name" value="RNaseH-like_sf"/>
</dbReference>
<dbReference type="RefSeq" id="WP_007545987.1">
    <property type="nucleotide sequence ID" value="NZ_ABZS01000028.1"/>
</dbReference>
<dbReference type="SMART" id="SM00479">
    <property type="entry name" value="EXOIII"/>
    <property type="match status" value="1"/>
</dbReference>
<dbReference type="OrthoDB" id="9776650at2"/>
<organism evidence="2 3">
    <name type="scientific">Sulfurihydrogenibium yellowstonense SS-5</name>
    <dbReference type="NCBI Taxonomy" id="432331"/>
    <lineage>
        <taxon>Bacteria</taxon>
        <taxon>Pseudomonadati</taxon>
        <taxon>Aquificota</taxon>
        <taxon>Aquificia</taxon>
        <taxon>Aquificales</taxon>
        <taxon>Hydrogenothermaceae</taxon>
        <taxon>Sulfurihydrogenibium</taxon>
    </lineage>
</organism>
<dbReference type="InterPro" id="IPR036397">
    <property type="entry name" value="RNaseH_sf"/>
</dbReference>
<feature type="domain" description="Exonuclease" evidence="1">
    <location>
        <begin position="33"/>
        <end position="203"/>
    </location>
</feature>
<name>C4FIP5_9AQUI</name>
<dbReference type="NCBIfam" id="NF006601">
    <property type="entry name" value="PRK09145.1"/>
    <property type="match status" value="1"/>
</dbReference>
<dbReference type="PANTHER" id="PTHR30231:SF7">
    <property type="entry name" value="BLR4117 PROTEIN"/>
    <property type="match status" value="1"/>
</dbReference>
<dbReference type="PANTHER" id="PTHR30231">
    <property type="entry name" value="DNA POLYMERASE III SUBUNIT EPSILON"/>
    <property type="match status" value="1"/>
</dbReference>
<accession>C4FIP5</accession>
<dbReference type="Pfam" id="PF00929">
    <property type="entry name" value="RNase_T"/>
    <property type="match status" value="1"/>
</dbReference>
<evidence type="ECO:0000259" key="1">
    <source>
        <dbReference type="SMART" id="SM00479"/>
    </source>
</evidence>
<dbReference type="Proteomes" id="UP000005540">
    <property type="component" value="Unassembled WGS sequence"/>
</dbReference>